<protein>
    <recommendedName>
        <fullName evidence="1">YspA cpYpsA-related SLOG domain-containing protein</fullName>
    </recommendedName>
</protein>
<evidence type="ECO:0000259" key="1">
    <source>
        <dbReference type="Pfam" id="PF10686"/>
    </source>
</evidence>
<reference evidence="3" key="1">
    <citation type="submission" date="2016-10" db="EMBL/GenBank/DDBJ databases">
        <authorList>
            <person name="Varghese N."/>
            <person name="Submissions S."/>
        </authorList>
    </citation>
    <scope>NUCLEOTIDE SEQUENCE [LARGE SCALE GENOMIC DNA]</scope>
    <source>
        <strain evidence="3">XBD1002</strain>
    </source>
</reference>
<evidence type="ECO:0000313" key="2">
    <source>
        <dbReference type="EMBL" id="SFI87930.1"/>
    </source>
</evidence>
<dbReference type="AlphaFoldDB" id="A0A1I3LTP9"/>
<dbReference type="InterPro" id="IPR019627">
    <property type="entry name" value="YAcAr"/>
</dbReference>
<sequence>MKEPEAKITNTNQRHILICGGRTQLNYDNFEKCVLEVLSENNLNDVEIVSGCCKGVDLLGEEFAHKHDHPVVQFPAEWKKYGRGAGIVRNKQMLEYIASFENSFVIAFWNGTSKGTGYTVNQAKKMGIQVYIYHYDENGRITGRM</sequence>
<gene>
    <name evidence="2" type="ORF">SAMN04487775_107180</name>
</gene>
<dbReference type="OrthoDB" id="572639at2"/>
<dbReference type="Proteomes" id="UP000182737">
    <property type="component" value="Unassembled WGS sequence"/>
</dbReference>
<proteinExistence type="predicted"/>
<dbReference type="RefSeq" id="WP_074932446.1">
    <property type="nucleotide sequence ID" value="NZ_FORI01000007.1"/>
</dbReference>
<dbReference type="Pfam" id="PF10686">
    <property type="entry name" value="YAcAr"/>
    <property type="match status" value="1"/>
</dbReference>
<organism evidence="2 3">
    <name type="scientific">Treponema bryantii</name>
    <dbReference type="NCBI Taxonomy" id="163"/>
    <lineage>
        <taxon>Bacteria</taxon>
        <taxon>Pseudomonadati</taxon>
        <taxon>Spirochaetota</taxon>
        <taxon>Spirochaetia</taxon>
        <taxon>Spirochaetales</taxon>
        <taxon>Treponemataceae</taxon>
        <taxon>Treponema</taxon>
    </lineage>
</organism>
<accession>A0A1I3LTP9</accession>
<dbReference type="EMBL" id="FORI01000007">
    <property type="protein sequence ID" value="SFI87930.1"/>
    <property type="molecule type" value="Genomic_DNA"/>
</dbReference>
<feature type="domain" description="YspA cpYpsA-related SLOG" evidence="1">
    <location>
        <begin position="16"/>
        <end position="81"/>
    </location>
</feature>
<evidence type="ECO:0000313" key="3">
    <source>
        <dbReference type="Proteomes" id="UP000182737"/>
    </source>
</evidence>
<keyword evidence="3" id="KW-1185">Reference proteome</keyword>
<name>A0A1I3LTP9_9SPIR</name>